<organism evidence="2 3">
    <name type="scientific">Tanacetum coccineum</name>
    <dbReference type="NCBI Taxonomy" id="301880"/>
    <lineage>
        <taxon>Eukaryota</taxon>
        <taxon>Viridiplantae</taxon>
        <taxon>Streptophyta</taxon>
        <taxon>Embryophyta</taxon>
        <taxon>Tracheophyta</taxon>
        <taxon>Spermatophyta</taxon>
        <taxon>Magnoliopsida</taxon>
        <taxon>eudicotyledons</taxon>
        <taxon>Gunneridae</taxon>
        <taxon>Pentapetalae</taxon>
        <taxon>asterids</taxon>
        <taxon>campanulids</taxon>
        <taxon>Asterales</taxon>
        <taxon>Asteraceae</taxon>
        <taxon>Asteroideae</taxon>
        <taxon>Anthemideae</taxon>
        <taxon>Anthemidinae</taxon>
        <taxon>Tanacetum</taxon>
    </lineage>
</organism>
<comment type="caution">
    <text evidence="2">The sequence shown here is derived from an EMBL/GenBank/DDBJ whole genome shotgun (WGS) entry which is preliminary data.</text>
</comment>
<gene>
    <name evidence="2" type="ORF">Tco_0770378</name>
</gene>
<reference evidence="2" key="2">
    <citation type="submission" date="2022-01" db="EMBL/GenBank/DDBJ databases">
        <authorList>
            <person name="Yamashiro T."/>
            <person name="Shiraishi A."/>
            <person name="Satake H."/>
            <person name="Nakayama K."/>
        </authorList>
    </citation>
    <scope>NUCLEOTIDE SEQUENCE</scope>
</reference>
<keyword evidence="2" id="KW-0808">Transferase</keyword>
<keyword evidence="3" id="KW-1185">Reference proteome</keyword>
<dbReference type="EMBL" id="BQNB010011222">
    <property type="protein sequence ID" value="GJS87742.1"/>
    <property type="molecule type" value="Genomic_DNA"/>
</dbReference>
<evidence type="ECO:0000256" key="1">
    <source>
        <dbReference type="SAM" id="MobiDB-lite"/>
    </source>
</evidence>
<reference evidence="2" key="1">
    <citation type="journal article" date="2022" name="Int. J. Mol. Sci.">
        <title>Draft Genome of Tanacetum Coccineum: Genomic Comparison of Closely Related Tanacetum-Family Plants.</title>
        <authorList>
            <person name="Yamashiro T."/>
            <person name="Shiraishi A."/>
            <person name="Nakayama K."/>
            <person name="Satake H."/>
        </authorList>
    </citation>
    <scope>NUCLEOTIDE SEQUENCE</scope>
</reference>
<feature type="region of interest" description="Disordered" evidence="1">
    <location>
        <begin position="241"/>
        <end position="264"/>
    </location>
</feature>
<accession>A0ABQ4ZF03</accession>
<protein>
    <submittedName>
        <fullName evidence="2">Reverse transcriptase domain-containing protein</fullName>
    </submittedName>
</protein>
<evidence type="ECO:0000313" key="3">
    <source>
        <dbReference type="Proteomes" id="UP001151760"/>
    </source>
</evidence>
<dbReference type="Gene3D" id="3.30.420.10">
    <property type="entry name" value="Ribonuclease H-like superfamily/Ribonuclease H"/>
    <property type="match status" value="1"/>
</dbReference>
<dbReference type="InterPro" id="IPR036397">
    <property type="entry name" value="RNaseH_sf"/>
</dbReference>
<dbReference type="Proteomes" id="UP001151760">
    <property type="component" value="Unassembled WGS sequence"/>
</dbReference>
<name>A0ABQ4ZF03_9ASTR</name>
<feature type="compositionally biased region" description="Basic and acidic residues" evidence="1">
    <location>
        <begin position="255"/>
        <end position="264"/>
    </location>
</feature>
<dbReference type="GO" id="GO:0003964">
    <property type="term" value="F:RNA-directed DNA polymerase activity"/>
    <property type="evidence" value="ECO:0007669"/>
    <property type="project" value="UniProtKB-KW"/>
</dbReference>
<evidence type="ECO:0000313" key="2">
    <source>
        <dbReference type="EMBL" id="GJS87742.1"/>
    </source>
</evidence>
<keyword evidence="2" id="KW-0548">Nucleotidyltransferase</keyword>
<proteinExistence type="predicted"/>
<keyword evidence="2" id="KW-0695">RNA-directed DNA polymerase</keyword>
<sequence>MAPLIVQIWTRSGFDEDRRVLGVEKYDGTRPSIITDDRGVSYDLRGDSRSRVQRSLPWRENFGREGEHSLTGNHRKDGFTPLETIRSTKAAKGRYDISNISMAFQKMGNGHCGSLLEAPGKLKYLIVAIDYFTKWLEAKPLASITGRQVKNFAFDNIFRTGEFVLRKNKVSKAESTCKLGPKWEGAYEVIEAYKTGAYKLRNINGKEVPRTWHRITYLENATPDGSLPPDEKYNILKFTMTAKGKTRQQTNSPAEGKEHKSPLS</sequence>